<dbReference type="Proteomes" id="UP000214588">
    <property type="component" value="Unassembled WGS sequence"/>
</dbReference>
<dbReference type="SUPFAM" id="SSF47413">
    <property type="entry name" value="lambda repressor-like DNA-binding domains"/>
    <property type="match status" value="1"/>
</dbReference>
<evidence type="ECO:0000256" key="1">
    <source>
        <dbReference type="ARBA" id="ARBA00023125"/>
    </source>
</evidence>
<proteinExistence type="predicted"/>
<evidence type="ECO:0000259" key="2">
    <source>
        <dbReference type="PROSITE" id="PS50943"/>
    </source>
</evidence>
<dbReference type="RefSeq" id="WP_089024576.1">
    <property type="nucleotide sequence ID" value="NZ_NIQC01000047.1"/>
</dbReference>
<dbReference type="InterPro" id="IPR010982">
    <property type="entry name" value="Lambda_DNA-bd_dom_sf"/>
</dbReference>
<dbReference type="EMBL" id="NIQC01000047">
    <property type="protein sequence ID" value="OWZ82723.1"/>
    <property type="molecule type" value="Genomic_DNA"/>
</dbReference>
<dbReference type="GO" id="GO:0003677">
    <property type="term" value="F:DNA binding"/>
    <property type="evidence" value="ECO:0007669"/>
    <property type="project" value="UniProtKB-KW"/>
</dbReference>
<keyword evidence="1" id="KW-0238">DNA-binding</keyword>
<dbReference type="PANTHER" id="PTHR46558">
    <property type="entry name" value="TRACRIPTIONAL REGULATORY PROTEIN-RELATED-RELATED"/>
    <property type="match status" value="1"/>
</dbReference>
<dbReference type="AlphaFoldDB" id="A0A226BUR4"/>
<sequence length="89" mass="10538">MNHKKVKEKLFNDQNVKKEYDDLEVLYDIKRQVIKLRKEKGLSQNELAEKIGTKQSAISRLENESYNPSIELLYKIAKACDRDLHIKFD</sequence>
<dbReference type="PROSITE" id="PS50943">
    <property type="entry name" value="HTH_CROC1"/>
    <property type="match status" value="1"/>
</dbReference>
<comment type="caution">
    <text evidence="3">The sequence shown here is derived from an EMBL/GenBank/DDBJ whole genome shotgun (WGS) entry which is preliminary data.</text>
</comment>
<gene>
    <name evidence="3" type="ORF">CDO51_12595</name>
</gene>
<accession>A0A226BUR4</accession>
<keyword evidence="4" id="KW-1185">Reference proteome</keyword>
<evidence type="ECO:0000313" key="4">
    <source>
        <dbReference type="Proteomes" id="UP000214588"/>
    </source>
</evidence>
<dbReference type="Gene3D" id="1.10.260.40">
    <property type="entry name" value="lambda repressor-like DNA-binding domains"/>
    <property type="match status" value="1"/>
</dbReference>
<organism evidence="3 4">
    <name type="scientific">Natranaerobius trueperi</name>
    <dbReference type="NCBI Taxonomy" id="759412"/>
    <lineage>
        <taxon>Bacteria</taxon>
        <taxon>Bacillati</taxon>
        <taxon>Bacillota</taxon>
        <taxon>Clostridia</taxon>
        <taxon>Natranaerobiales</taxon>
        <taxon>Natranaerobiaceae</taxon>
        <taxon>Natranaerobius</taxon>
    </lineage>
</organism>
<evidence type="ECO:0000313" key="3">
    <source>
        <dbReference type="EMBL" id="OWZ82723.1"/>
    </source>
</evidence>
<dbReference type="CDD" id="cd00093">
    <property type="entry name" value="HTH_XRE"/>
    <property type="match status" value="1"/>
</dbReference>
<dbReference type="Pfam" id="PF01381">
    <property type="entry name" value="HTH_3"/>
    <property type="match status" value="1"/>
</dbReference>
<dbReference type="OrthoDB" id="428540at2"/>
<feature type="domain" description="HTH cro/C1-type" evidence="2">
    <location>
        <begin position="33"/>
        <end position="87"/>
    </location>
</feature>
<reference evidence="3 4" key="1">
    <citation type="submission" date="2017-06" db="EMBL/GenBank/DDBJ databases">
        <title>Draft Genome Sequence of Natranaerobius trueperi halophilic, alkalithermophilic bacteria from soda lakes.</title>
        <authorList>
            <person name="Zhao B."/>
        </authorList>
    </citation>
    <scope>NUCLEOTIDE SEQUENCE [LARGE SCALE GENOMIC DNA]</scope>
    <source>
        <strain evidence="3 4">DSM 18760</strain>
    </source>
</reference>
<dbReference type="PANTHER" id="PTHR46558:SF11">
    <property type="entry name" value="HTH-TYPE TRANSCRIPTIONAL REGULATOR XRE"/>
    <property type="match status" value="1"/>
</dbReference>
<dbReference type="InterPro" id="IPR001387">
    <property type="entry name" value="Cro/C1-type_HTH"/>
</dbReference>
<protein>
    <submittedName>
        <fullName evidence="3">Transcriptional regulator</fullName>
    </submittedName>
</protein>
<dbReference type="SMART" id="SM00530">
    <property type="entry name" value="HTH_XRE"/>
    <property type="match status" value="1"/>
</dbReference>
<name>A0A226BUR4_9FIRM</name>